<dbReference type="CDD" id="cd03411">
    <property type="entry name" value="Ferrochelatase_N"/>
    <property type="match status" value="1"/>
</dbReference>
<dbReference type="InterPro" id="IPR001015">
    <property type="entry name" value="Ferrochelatase"/>
</dbReference>
<evidence type="ECO:0000256" key="10">
    <source>
        <dbReference type="RuleBase" id="RU000607"/>
    </source>
</evidence>
<dbReference type="UniPathway" id="UPA00252">
    <property type="reaction ID" value="UER00325"/>
</dbReference>
<evidence type="ECO:0000256" key="7">
    <source>
        <dbReference type="ARBA" id="ARBA00023244"/>
    </source>
</evidence>
<keyword evidence="5 9" id="KW-0350">Heme biosynthesis</keyword>
<comment type="similarity">
    <text evidence="1 9 10">Belongs to the ferrochelatase family.</text>
</comment>
<keyword evidence="7 9" id="KW-0627">Porphyrin biosynthesis</keyword>
<dbReference type="eggNOG" id="COG0276">
    <property type="taxonomic scope" value="Bacteria"/>
</dbReference>
<dbReference type="GO" id="GO:0006783">
    <property type="term" value="P:heme biosynthetic process"/>
    <property type="evidence" value="ECO:0007669"/>
    <property type="project" value="UniProtKB-UniRule"/>
</dbReference>
<sequence>MGYNHESVSRPHRSMANSNKIALLLINTGSPDAPTEEAVRRYLAEFLGDRRIVELPRWKWWPILHGIILRTRPKKSAERYRGVWTDEGSPLIVHTRRTAGALEAELGIPVYWSMRYGSPSTASVLDRMKADGVGRVLVMPMFAQYASQTTAACLDGVSEYQLSHVDAPAVRTIHDYHDDPAYIDALAAHVRAYWDEHGSPVSTGGRLVMSFHGIPQASSNRGDVYEAQCLRTASLLAERLGLEEGAWSVCFQSRFGRDEWLRPYTIDSVRELAEAGVPRIDVVCPGFAADCLETIEEIDDELRREYLAAFRDDAGAEFHYIAALNDSPEAVKAYASIVRREAAGWI</sequence>
<dbReference type="InterPro" id="IPR033644">
    <property type="entry name" value="Ferrochelatase_C"/>
</dbReference>
<dbReference type="HOGENOM" id="CLU_018884_0_0_4"/>
<evidence type="ECO:0000256" key="2">
    <source>
        <dbReference type="ARBA" id="ARBA00022490"/>
    </source>
</evidence>
<dbReference type="NCBIfam" id="TIGR00109">
    <property type="entry name" value="hemH"/>
    <property type="match status" value="1"/>
</dbReference>
<evidence type="ECO:0000313" key="11">
    <source>
        <dbReference type="EMBL" id="EKB31863.1"/>
    </source>
</evidence>
<comment type="function">
    <text evidence="9 10">Catalyzes the ferrous insertion into protoporphyrin IX.</text>
</comment>
<dbReference type="InterPro" id="IPR033659">
    <property type="entry name" value="Ferrochelatase_N"/>
</dbReference>
<dbReference type="GO" id="GO:0004325">
    <property type="term" value="F:ferrochelatase activity"/>
    <property type="evidence" value="ECO:0007669"/>
    <property type="project" value="UniProtKB-UniRule"/>
</dbReference>
<dbReference type="FunFam" id="3.40.50.1400:FF:000002">
    <property type="entry name" value="Ferrochelatase"/>
    <property type="match status" value="1"/>
</dbReference>
<dbReference type="STRING" id="742823.HMPREF9465_00440"/>
<evidence type="ECO:0000256" key="4">
    <source>
        <dbReference type="ARBA" id="ARBA00023004"/>
    </source>
</evidence>
<dbReference type="PROSITE" id="PS00534">
    <property type="entry name" value="FERROCHELATASE"/>
    <property type="match status" value="1"/>
</dbReference>
<dbReference type="SUPFAM" id="SSF53800">
    <property type="entry name" value="Chelatase"/>
    <property type="match status" value="1"/>
</dbReference>
<dbReference type="EMBL" id="ADMG01000016">
    <property type="protein sequence ID" value="EKB31863.1"/>
    <property type="molecule type" value="Genomic_DNA"/>
</dbReference>
<keyword evidence="6 9" id="KW-0456">Lyase</keyword>
<protein>
    <recommendedName>
        <fullName evidence="9 10">Ferrochelatase</fullName>
        <ecNumber evidence="9 10">4.98.1.1</ecNumber>
    </recommendedName>
    <alternativeName>
        <fullName evidence="9">Heme synthase</fullName>
    </alternativeName>
    <alternativeName>
        <fullName evidence="9">Protoheme ferro-lyase</fullName>
    </alternativeName>
</protein>
<dbReference type="HAMAP" id="MF_00323">
    <property type="entry name" value="Ferrochelatase"/>
    <property type="match status" value="1"/>
</dbReference>
<dbReference type="RefSeq" id="WP_005433707.1">
    <property type="nucleotide sequence ID" value="NZ_JH815514.1"/>
</dbReference>
<organism evidence="11 12">
    <name type="scientific">Sutterella wadsworthensis 2_1_59BFAA</name>
    <dbReference type="NCBI Taxonomy" id="742823"/>
    <lineage>
        <taxon>Bacteria</taxon>
        <taxon>Pseudomonadati</taxon>
        <taxon>Pseudomonadota</taxon>
        <taxon>Betaproteobacteria</taxon>
        <taxon>Burkholderiales</taxon>
        <taxon>Sutterellaceae</taxon>
        <taxon>Sutterella</taxon>
    </lineage>
</organism>
<keyword evidence="2 9" id="KW-0963">Cytoplasm</keyword>
<dbReference type="EC" id="4.98.1.1" evidence="9 10"/>
<comment type="subcellular location">
    <subcellularLocation>
        <location evidence="9 10">Cytoplasm</location>
    </subcellularLocation>
</comment>
<evidence type="ECO:0000256" key="3">
    <source>
        <dbReference type="ARBA" id="ARBA00022723"/>
    </source>
</evidence>
<gene>
    <name evidence="9" type="primary">hemH</name>
    <name evidence="11" type="ORF">HMPREF9465_00440</name>
</gene>
<feature type="binding site" evidence="9">
    <location>
        <position position="293"/>
    </location>
    <ligand>
        <name>Fe(2+)</name>
        <dbReference type="ChEBI" id="CHEBI:29033"/>
    </ligand>
</feature>
<dbReference type="PANTHER" id="PTHR11108:SF1">
    <property type="entry name" value="FERROCHELATASE, MITOCHONDRIAL"/>
    <property type="match status" value="1"/>
</dbReference>
<evidence type="ECO:0000256" key="6">
    <source>
        <dbReference type="ARBA" id="ARBA00023239"/>
    </source>
</evidence>
<dbReference type="PATRIC" id="fig|742823.3.peg.437"/>
<dbReference type="Pfam" id="PF00762">
    <property type="entry name" value="Ferrochelatase"/>
    <property type="match status" value="1"/>
</dbReference>
<dbReference type="InterPro" id="IPR019772">
    <property type="entry name" value="Ferrochelatase_AS"/>
</dbReference>
<dbReference type="GO" id="GO:0005737">
    <property type="term" value="C:cytoplasm"/>
    <property type="evidence" value="ECO:0007669"/>
    <property type="project" value="UniProtKB-SubCell"/>
</dbReference>
<evidence type="ECO:0000256" key="1">
    <source>
        <dbReference type="ARBA" id="ARBA00007718"/>
    </source>
</evidence>
<evidence type="ECO:0000256" key="9">
    <source>
        <dbReference type="HAMAP-Rule" id="MF_00323"/>
    </source>
</evidence>
<comment type="catalytic activity">
    <reaction evidence="8">
        <text>Fe-coproporphyrin III + 2 H(+) = coproporphyrin III + Fe(2+)</text>
        <dbReference type="Rhea" id="RHEA:49572"/>
        <dbReference type="ChEBI" id="CHEBI:15378"/>
        <dbReference type="ChEBI" id="CHEBI:29033"/>
        <dbReference type="ChEBI" id="CHEBI:68438"/>
        <dbReference type="ChEBI" id="CHEBI:131725"/>
        <dbReference type="EC" id="4.99.1.9"/>
    </reaction>
    <physiologicalReaction direction="right-to-left" evidence="8">
        <dbReference type="Rhea" id="RHEA:49574"/>
    </physiologicalReaction>
</comment>
<dbReference type="OrthoDB" id="9809741at2"/>
<name>K1JZ53_9BURK</name>
<keyword evidence="3 9" id="KW-0479">Metal-binding</keyword>
<dbReference type="GO" id="GO:0046872">
    <property type="term" value="F:metal ion binding"/>
    <property type="evidence" value="ECO:0007669"/>
    <property type="project" value="UniProtKB-KW"/>
</dbReference>
<evidence type="ECO:0000256" key="5">
    <source>
        <dbReference type="ARBA" id="ARBA00023133"/>
    </source>
</evidence>
<proteinExistence type="inferred from homology"/>
<comment type="catalytic activity">
    <reaction evidence="9 10">
        <text>heme b + 2 H(+) = protoporphyrin IX + Fe(2+)</text>
        <dbReference type="Rhea" id="RHEA:22584"/>
        <dbReference type="ChEBI" id="CHEBI:15378"/>
        <dbReference type="ChEBI" id="CHEBI:29033"/>
        <dbReference type="ChEBI" id="CHEBI:57306"/>
        <dbReference type="ChEBI" id="CHEBI:60344"/>
        <dbReference type="EC" id="4.98.1.1"/>
    </reaction>
</comment>
<dbReference type="AlphaFoldDB" id="K1JZ53"/>
<keyword evidence="12" id="KW-1185">Reference proteome</keyword>
<dbReference type="CDD" id="cd00419">
    <property type="entry name" value="Ferrochelatase_C"/>
    <property type="match status" value="1"/>
</dbReference>
<comment type="caution">
    <text evidence="11">The sequence shown here is derived from an EMBL/GenBank/DDBJ whole genome shotgun (WGS) entry which is preliminary data.</text>
</comment>
<dbReference type="PANTHER" id="PTHR11108">
    <property type="entry name" value="FERROCHELATASE"/>
    <property type="match status" value="1"/>
</dbReference>
<feature type="binding site" evidence="9">
    <location>
        <position position="212"/>
    </location>
    <ligand>
        <name>Fe(2+)</name>
        <dbReference type="ChEBI" id="CHEBI:29033"/>
    </ligand>
</feature>
<keyword evidence="4 9" id="KW-0408">Iron</keyword>
<dbReference type="Gene3D" id="3.40.50.1400">
    <property type="match status" value="2"/>
</dbReference>
<dbReference type="Proteomes" id="UP000005835">
    <property type="component" value="Unassembled WGS sequence"/>
</dbReference>
<reference evidence="11 12" key="1">
    <citation type="submission" date="2012-05" db="EMBL/GenBank/DDBJ databases">
        <title>The Genome Sequence of Sutterella wadsworthensis 2_1_59BFAA.</title>
        <authorList>
            <consortium name="The Broad Institute Genome Sequencing Platform"/>
            <person name="Earl A."/>
            <person name="Ward D."/>
            <person name="Feldgarden M."/>
            <person name="Gevers D."/>
            <person name="Daigneault M."/>
            <person name="Strauss J."/>
            <person name="Allen-Vercoe E."/>
            <person name="Walker B."/>
            <person name="Young S.K."/>
            <person name="Zeng Q."/>
            <person name="Gargeya S."/>
            <person name="Fitzgerald M."/>
            <person name="Haas B."/>
            <person name="Abouelleil A."/>
            <person name="Alvarado L."/>
            <person name="Arachchi H.M."/>
            <person name="Berlin A.M."/>
            <person name="Chapman S.B."/>
            <person name="Goldberg J."/>
            <person name="Griggs A."/>
            <person name="Gujja S."/>
            <person name="Hansen M."/>
            <person name="Howarth C."/>
            <person name="Imamovic A."/>
            <person name="Larimer J."/>
            <person name="McCowen C."/>
            <person name="Montmayeur A."/>
            <person name="Murphy C."/>
            <person name="Neiman D."/>
            <person name="Pearson M."/>
            <person name="Priest M."/>
            <person name="Roberts A."/>
            <person name="Saif S."/>
            <person name="Shea T."/>
            <person name="Sisk P."/>
            <person name="Sykes S."/>
            <person name="Wortman J."/>
            <person name="Nusbaum C."/>
            <person name="Birren B."/>
        </authorList>
    </citation>
    <scope>NUCLEOTIDE SEQUENCE [LARGE SCALE GENOMIC DNA]</scope>
    <source>
        <strain evidence="11 12">2_1_59BFAA</strain>
    </source>
</reference>
<evidence type="ECO:0000313" key="12">
    <source>
        <dbReference type="Proteomes" id="UP000005835"/>
    </source>
</evidence>
<accession>K1JZ53</accession>
<comment type="pathway">
    <text evidence="9 10">Porphyrin-containing compound metabolism; protoheme biosynthesis; protoheme from protoporphyrin-IX: step 1/1.</text>
</comment>
<evidence type="ECO:0000256" key="8">
    <source>
        <dbReference type="ARBA" id="ARBA00024536"/>
    </source>
</evidence>